<dbReference type="Proteomes" id="UP000294593">
    <property type="component" value="Unassembled WGS sequence"/>
</dbReference>
<feature type="signal peptide" evidence="1">
    <location>
        <begin position="1"/>
        <end position="22"/>
    </location>
</feature>
<evidence type="ECO:0000313" key="3">
    <source>
        <dbReference type="EMBL" id="TDP86002.1"/>
    </source>
</evidence>
<evidence type="ECO:0000259" key="2">
    <source>
        <dbReference type="Pfam" id="PF07589"/>
    </source>
</evidence>
<dbReference type="AlphaFoldDB" id="A0A4R6RI42"/>
<reference evidence="3 4" key="1">
    <citation type="submission" date="2019-03" db="EMBL/GenBank/DDBJ databases">
        <title>Genomic Encyclopedia of Type Strains, Phase IV (KMG-IV): sequencing the most valuable type-strain genomes for metagenomic binning, comparative biology and taxonomic classification.</title>
        <authorList>
            <person name="Goeker M."/>
        </authorList>
    </citation>
    <scope>NUCLEOTIDE SEQUENCE [LARGE SCALE GENOMIC DNA]</scope>
    <source>
        <strain evidence="3 4">DSM 11901</strain>
    </source>
</reference>
<protein>
    <submittedName>
        <fullName evidence="3">Putative secreted protein with PEP-CTERM sorting signal</fullName>
    </submittedName>
</protein>
<feature type="domain" description="Ice-binding protein C-terminal" evidence="2">
    <location>
        <begin position="272"/>
        <end position="294"/>
    </location>
</feature>
<proteinExistence type="predicted"/>
<evidence type="ECO:0000313" key="4">
    <source>
        <dbReference type="Proteomes" id="UP000294593"/>
    </source>
</evidence>
<organism evidence="3 4">
    <name type="scientific">Aquabacterium commune</name>
    <dbReference type="NCBI Taxonomy" id="70586"/>
    <lineage>
        <taxon>Bacteria</taxon>
        <taxon>Pseudomonadati</taxon>
        <taxon>Pseudomonadota</taxon>
        <taxon>Betaproteobacteria</taxon>
        <taxon>Burkholderiales</taxon>
        <taxon>Aquabacterium</taxon>
    </lineage>
</organism>
<dbReference type="EMBL" id="SNXW01000002">
    <property type="protein sequence ID" value="TDP86002.1"/>
    <property type="molecule type" value="Genomic_DNA"/>
</dbReference>
<keyword evidence="1" id="KW-0732">Signal</keyword>
<sequence length="298" mass="29862">MNFNKSLIAASAFVALAGAAHAAVETKTLTTTGATTSVDSNGYTFSQLSGTGSLGFSSSLITALNLAQVKVAPVAPATVAPTTSTTSTGIVRYTSVSAAAPVTSLTSNFDGATLNVTNVGTAGGALQTTLKNSATNGPGELSISNLQVDLTNKIIYADILGNSTASAAGFTYGSVNLSRYALWSFDSISGPTSFGVNSGTTTIGGQNTITGLFLVNSADIDNIFVKTLGLNNTGRSGITSVNTRVSATGVVNTAGFGSILSNITASVAPVSQVPEPSTYVLMGLGLVGLGLARRRAAR</sequence>
<feature type="chain" id="PRO_5020668349" evidence="1">
    <location>
        <begin position="23"/>
        <end position="298"/>
    </location>
</feature>
<keyword evidence="4" id="KW-1185">Reference proteome</keyword>
<gene>
    <name evidence="3" type="ORF">EV672_102352</name>
</gene>
<evidence type="ECO:0000256" key="1">
    <source>
        <dbReference type="SAM" id="SignalP"/>
    </source>
</evidence>
<dbReference type="InterPro" id="IPR013424">
    <property type="entry name" value="Ice-binding_C"/>
</dbReference>
<dbReference type="NCBIfam" id="TIGR02595">
    <property type="entry name" value="PEP_CTERM"/>
    <property type="match status" value="1"/>
</dbReference>
<dbReference type="RefSeq" id="WP_166643470.1">
    <property type="nucleotide sequence ID" value="NZ_SNXW01000002.1"/>
</dbReference>
<accession>A0A4R6RI42</accession>
<dbReference type="Pfam" id="PF07589">
    <property type="entry name" value="PEP-CTERM"/>
    <property type="match status" value="1"/>
</dbReference>
<comment type="caution">
    <text evidence="3">The sequence shown here is derived from an EMBL/GenBank/DDBJ whole genome shotgun (WGS) entry which is preliminary data.</text>
</comment>
<name>A0A4R6RI42_9BURK</name>